<dbReference type="EMBL" id="GG666507">
    <property type="protein sequence ID" value="EEN61111.1"/>
    <property type="molecule type" value="Genomic_DNA"/>
</dbReference>
<keyword evidence="6" id="KW-0479">Metal-binding</keyword>
<dbReference type="PANTHER" id="PTHR10670:SF0">
    <property type="entry name" value="DNA POLYMERASE EPSILON CATALYTIC SUBUNIT A"/>
    <property type="match status" value="1"/>
</dbReference>
<feature type="region of interest" description="Disordered" evidence="7">
    <location>
        <begin position="187"/>
        <end position="235"/>
    </location>
</feature>
<dbReference type="Pfam" id="PF22912">
    <property type="entry name" value="zf-DPOE"/>
    <property type="match status" value="1"/>
</dbReference>
<accession>C3YEL7</accession>
<keyword evidence="6" id="KW-0408">Iron</keyword>
<comment type="subcellular location">
    <subcellularLocation>
        <location evidence="6">Nucleus</location>
    </subcellularLocation>
</comment>
<dbReference type="GO" id="GO:0008270">
    <property type="term" value="F:zinc ion binding"/>
    <property type="evidence" value="ECO:0007669"/>
    <property type="project" value="UniProtKB-KW"/>
</dbReference>
<dbReference type="GO" id="GO:0051539">
    <property type="term" value="F:4 iron, 4 sulfur cluster binding"/>
    <property type="evidence" value="ECO:0007669"/>
    <property type="project" value="UniProtKB-KW"/>
</dbReference>
<reference evidence="9" key="1">
    <citation type="journal article" date="2008" name="Nature">
        <title>The amphioxus genome and the evolution of the chordate karyotype.</title>
        <authorList>
            <consortium name="US DOE Joint Genome Institute (JGI-PGF)"/>
            <person name="Putnam N.H."/>
            <person name="Butts T."/>
            <person name="Ferrier D.E.K."/>
            <person name="Furlong R.F."/>
            <person name="Hellsten U."/>
            <person name="Kawashima T."/>
            <person name="Robinson-Rechavi M."/>
            <person name="Shoguchi E."/>
            <person name="Terry A."/>
            <person name="Yu J.-K."/>
            <person name="Benito-Gutierrez E.L."/>
            <person name="Dubchak I."/>
            <person name="Garcia-Fernandez J."/>
            <person name="Gibson-Brown J.J."/>
            <person name="Grigoriev I.V."/>
            <person name="Horton A.C."/>
            <person name="de Jong P.J."/>
            <person name="Jurka J."/>
            <person name="Kapitonov V.V."/>
            <person name="Kohara Y."/>
            <person name="Kuroki Y."/>
            <person name="Lindquist E."/>
            <person name="Lucas S."/>
            <person name="Osoegawa K."/>
            <person name="Pennacchio L.A."/>
            <person name="Salamov A.A."/>
            <person name="Satou Y."/>
            <person name="Sauka-Spengler T."/>
            <person name="Schmutz J."/>
            <person name="Shin-I T."/>
            <person name="Toyoda A."/>
            <person name="Bronner-Fraser M."/>
            <person name="Fujiyama A."/>
            <person name="Holland L.Z."/>
            <person name="Holland P.W.H."/>
            <person name="Satoh N."/>
            <person name="Rokhsar D.S."/>
        </authorList>
    </citation>
    <scope>NUCLEOTIDE SEQUENCE [LARGE SCALE GENOMIC DNA]</scope>
    <source>
        <strain evidence="9">S238N-H82</strain>
        <tissue evidence="9">Testes</tissue>
    </source>
</reference>
<comment type="similarity">
    <text evidence="6">Belongs to the DNA polymerase type-B family.</text>
</comment>
<evidence type="ECO:0000256" key="1">
    <source>
        <dbReference type="ARBA" id="ARBA00022679"/>
    </source>
</evidence>
<dbReference type="Pfam" id="PF08490">
    <property type="entry name" value="DUF1744"/>
    <property type="match status" value="1"/>
</dbReference>
<comment type="cofactor">
    <cofactor evidence="6">
        <name>[4Fe-4S] cluster</name>
        <dbReference type="ChEBI" id="CHEBI:49883"/>
    </cofactor>
</comment>
<comment type="function">
    <text evidence="6">DNA polymerase II participates in chromosomal DNA replication.</text>
</comment>
<keyword evidence="6" id="KW-0004">4Fe-4S</keyword>
<keyword evidence="3 6" id="KW-0235">DNA replication</keyword>
<keyword evidence="6" id="KW-0863">Zinc-finger</keyword>
<dbReference type="GO" id="GO:0008622">
    <property type="term" value="C:epsilon DNA polymerase complex"/>
    <property type="evidence" value="ECO:0007669"/>
    <property type="project" value="InterPro"/>
</dbReference>
<feature type="domain" description="DNA polymerase epsilon catalytic subunit A C-terminal" evidence="8">
    <location>
        <begin position="1"/>
        <end position="179"/>
    </location>
</feature>
<dbReference type="InterPro" id="IPR013697">
    <property type="entry name" value="DNA_pol_e_suA_C"/>
</dbReference>
<keyword evidence="2 6" id="KW-0548">Nucleotidyltransferase</keyword>
<dbReference type="GO" id="GO:0006281">
    <property type="term" value="P:DNA repair"/>
    <property type="evidence" value="ECO:0007669"/>
    <property type="project" value="InterPro"/>
</dbReference>
<keyword evidence="6" id="KW-0411">Iron-sulfur</keyword>
<dbReference type="eggNOG" id="KOG1798">
    <property type="taxonomic scope" value="Eukaryota"/>
</dbReference>
<dbReference type="PANTHER" id="PTHR10670">
    <property type="entry name" value="DNA POLYMERASE EPSILON CATALYTIC SUBUNIT A"/>
    <property type="match status" value="1"/>
</dbReference>
<gene>
    <name evidence="9" type="ORF">BRAFLDRAFT_84229</name>
</gene>
<dbReference type="InParanoid" id="C3YEL7"/>
<dbReference type="GO" id="GO:0003677">
    <property type="term" value="F:DNA binding"/>
    <property type="evidence" value="ECO:0007669"/>
    <property type="project" value="UniProtKB-KW"/>
</dbReference>
<dbReference type="GO" id="GO:0006260">
    <property type="term" value="P:DNA replication"/>
    <property type="evidence" value="ECO:0007669"/>
    <property type="project" value="UniProtKB-KW"/>
</dbReference>
<evidence type="ECO:0000256" key="2">
    <source>
        <dbReference type="ARBA" id="ARBA00022695"/>
    </source>
</evidence>
<dbReference type="Pfam" id="PF23250">
    <property type="entry name" value="zf_DPOE_2"/>
    <property type="match status" value="1"/>
</dbReference>
<feature type="compositionally biased region" description="Acidic residues" evidence="7">
    <location>
        <begin position="204"/>
        <end position="235"/>
    </location>
</feature>
<name>C3YEL7_BRAFL</name>
<dbReference type="InterPro" id="IPR029703">
    <property type="entry name" value="POL2"/>
</dbReference>
<evidence type="ECO:0000256" key="3">
    <source>
        <dbReference type="ARBA" id="ARBA00022705"/>
    </source>
</evidence>
<dbReference type="GO" id="GO:0003887">
    <property type="term" value="F:DNA-directed DNA polymerase activity"/>
    <property type="evidence" value="ECO:0007669"/>
    <property type="project" value="UniProtKB-KW"/>
</dbReference>
<evidence type="ECO:0000256" key="6">
    <source>
        <dbReference type="RuleBase" id="RU365029"/>
    </source>
</evidence>
<keyword evidence="4 6" id="KW-0239">DNA-directed DNA polymerase</keyword>
<keyword evidence="1 6" id="KW-0808">Transferase</keyword>
<sequence length="540" mass="61252">MEGGAGSSISFDTIQQPFLEEMIAGQNTPGANLASYDETALCSGTFRILKSMVYGWLRDVTHYNNVYADYQIMQFYRWLGTPSATLYDPALRRTLHTMMKKLFLQLVSEFKRLGSIVVFANFNKIVVCTKKRRVEDALAYVEYITNSIRSRELFHGVDITPQKCWDILMWLDPANHGGMKVEIPKSFLHEDDDGQNEREGQEKDGEDAEEEEEEENRDQEEEGVDLAEEEDDDEQPVEMNWNLMYYLPEAAACQYNFSMVVAGYISNLHKHMQAEMRRAMPGNTPVRRRGGSQSQTQVGDSSTTPSTVHYAQELVAGEMAQKLYGITQKIHKKIAGTRSRTDPAEEFPSLPGSHLPLNNPALEFVLSLDSNITNQVNKLRRDLLKLIGVGDFSEQAEFKDPSLSYILPEVICKVCNYCRDIDLCKDPLLVQDGTAAPAWQCCHCGSQYDVDAIEHSLVSSLHKKSMAFVLQDLQCLKCKGVKDLNLPIYCKCAGDFTNTIGVQQFAEKLRIFRNIARHYSMAVLEDTVEWFVQMNPQMET</sequence>
<evidence type="ECO:0000256" key="4">
    <source>
        <dbReference type="ARBA" id="ARBA00022932"/>
    </source>
</evidence>
<dbReference type="InterPro" id="IPR054475">
    <property type="entry name" value="Znf-DPOE"/>
</dbReference>
<keyword evidence="6" id="KW-0862">Zinc</keyword>
<organism>
    <name type="scientific">Branchiostoma floridae</name>
    <name type="common">Florida lancelet</name>
    <name type="synonym">Amphioxus</name>
    <dbReference type="NCBI Taxonomy" id="7739"/>
    <lineage>
        <taxon>Eukaryota</taxon>
        <taxon>Metazoa</taxon>
        <taxon>Chordata</taxon>
        <taxon>Cephalochordata</taxon>
        <taxon>Leptocardii</taxon>
        <taxon>Amphioxiformes</taxon>
        <taxon>Branchiostomatidae</taxon>
        <taxon>Branchiostoma</taxon>
    </lineage>
</organism>
<feature type="compositionally biased region" description="Polar residues" evidence="7">
    <location>
        <begin position="291"/>
        <end position="305"/>
    </location>
</feature>
<dbReference type="AlphaFoldDB" id="C3YEL7"/>
<keyword evidence="6" id="KW-0539">Nucleus</keyword>
<dbReference type="SMART" id="SM01159">
    <property type="entry name" value="DUF1744"/>
    <property type="match status" value="1"/>
</dbReference>
<evidence type="ECO:0000256" key="7">
    <source>
        <dbReference type="SAM" id="MobiDB-lite"/>
    </source>
</evidence>
<dbReference type="STRING" id="7739.C3YEL7"/>
<feature type="region of interest" description="Disordered" evidence="7">
    <location>
        <begin position="281"/>
        <end position="305"/>
    </location>
</feature>
<keyword evidence="5 6" id="KW-0238">DNA-binding</keyword>
<comment type="catalytic activity">
    <reaction evidence="6">
        <text>DNA(n) + a 2'-deoxyribonucleoside 5'-triphosphate = DNA(n+1) + diphosphate</text>
        <dbReference type="Rhea" id="RHEA:22508"/>
        <dbReference type="Rhea" id="RHEA-COMP:17339"/>
        <dbReference type="Rhea" id="RHEA-COMP:17340"/>
        <dbReference type="ChEBI" id="CHEBI:33019"/>
        <dbReference type="ChEBI" id="CHEBI:61560"/>
        <dbReference type="ChEBI" id="CHEBI:173112"/>
        <dbReference type="EC" id="2.7.7.7"/>
    </reaction>
</comment>
<evidence type="ECO:0000259" key="8">
    <source>
        <dbReference type="SMART" id="SM01159"/>
    </source>
</evidence>
<proteinExistence type="inferred from homology"/>
<evidence type="ECO:0000256" key="5">
    <source>
        <dbReference type="ARBA" id="ARBA00023125"/>
    </source>
</evidence>
<protein>
    <recommendedName>
        <fullName evidence="6">DNA polymerase epsilon catalytic subunit</fullName>
        <ecNumber evidence="6">2.7.7.7</ecNumber>
    </recommendedName>
</protein>
<dbReference type="EC" id="2.7.7.7" evidence="6"/>
<evidence type="ECO:0000313" key="9">
    <source>
        <dbReference type="EMBL" id="EEN61111.1"/>
    </source>
</evidence>